<accession>A0AAW8PZ74</accession>
<proteinExistence type="predicted"/>
<organism evidence="1 2">
    <name type="scientific">Vibrio parahaemolyticus</name>
    <dbReference type="NCBI Taxonomy" id="670"/>
    <lineage>
        <taxon>Bacteria</taxon>
        <taxon>Pseudomonadati</taxon>
        <taxon>Pseudomonadota</taxon>
        <taxon>Gammaproteobacteria</taxon>
        <taxon>Vibrionales</taxon>
        <taxon>Vibrionaceae</taxon>
        <taxon>Vibrio</taxon>
    </lineage>
</organism>
<dbReference type="RefSeq" id="WP_311020459.1">
    <property type="nucleotide sequence ID" value="NZ_JAUHGG010000003.1"/>
</dbReference>
<dbReference type="AlphaFoldDB" id="A0AAW8PZ74"/>
<evidence type="ECO:0000313" key="1">
    <source>
        <dbReference type="EMBL" id="MDS1821553.1"/>
    </source>
</evidence>
<dbReference type="Proteomes" id="UP001253193">
    <property type="component" value="Unassembled WGS sequence"/>
</dbReference>
<reference evidence="1" key="1">
    <citation type="submission" date="2023-06" db="EMBL/GenBank/DDBJ databases">
        <title>Genomic Diversity of Vibrio spp. and Metagenomic Analysis of Pathogens in Florida Gulf Coastal Waters Following Hurricane Ian.</title>
        <authorList>
            <person name="Brumfield K.D."/>
        </authorList>
    </citation>
    <scope>NUCLEOTIDE SEQUENCE</scope>
    <source>
        <strain evidence="1">WBS2B-138</strain>
    </source>
</reference>
<sequence length="133" mass="15291">MSEEVRTMVAANTSGDVTISWTKEQDQEMLDFIKDKLEQGYAFFEIERTREFLGLIKRERKRYIGDVKELKGRKVTFEGVHDGDISKMLNSNRAVAVTKTPQQNRELKLIRGTNNPNEIVKKNTVMMRPIVGG</sequence>
<gene>
    <name evidence="1" type="ORF">QX249_12845</name>
</gene>
<protein>
    <submittedName>
        <fullName evidence="1">Uncharacterized protein</fullName>
    </submittedName>
</protein>
<dbReference type="EMBL" id="JAUHGG010000003">
    <property type="protein sequence ID" value="MDS1821553.1"/>
    <property type="molecule type" value="Genomic_DNA"/>
</dbReference>
<comment type="caution">
    <text evidence="1">The sequence shown here is derived from an EMBL/GenBank/DDBJ whole genome shotgun (WGS) entry which is preliminary data.</text>
</comment>
<name>A0AAW8PZ74_VIBPH</name>
<evidence type="ECO:0000313" key="2">
    <source>
        <dbReference type="Proteomes" id="UP001253193"/>
    </source>
</evidence>